<dbReference type="PIRSF" id="PIRSF005303">
    <property type="entry name" value="Thiam_monoph_kin"/>
    <property type="match status" value="1"/>
</dbReference>
<comment type="caution">
    <text evidence="2">Lacks conserved residue(s) required for the propagation of feature annotation.</text>
</comment>
<comment type="catalytic activity">
    <reaction evidence="2">
        <text>thiamine phosphate + ATP = thiamine diphosphate + ADP</text>
        <dbReference type="Rhea" id="RHEA:15913"/>
        <dbReference type="ChEBI" id="CHEBI:30616"/>
        <dbReference type="ChEBI" id="CHEBI:37575"/>
        <dbReference type="ChEBI" id="CHEBI:58937"/>
        <dbReference type="ChEBI" id="CHEBI:456216"/>
        <dbReference type="EC" id="2.7.4.16"/>
    </reaction>
</comment>
<dbReference type="PANTHER" id="PTHR30270">
    <property type="entry name" value="THIAMINE-MONOPHOSPHATE KINASE"/>
    <property type="match status" value="1"/>
</dbReference>
<dbReference type="InterPro" id="IPR006283">
    <property type="entry name" value="ThiL-like"/>
</dbReference>
<comment type="function">
    <text evidence="2">Catalyzes the ATP-dependent phosphorylation of thiamine-monophosphate (TMP) to form thiamine-pyrophosphate (TPP), the active form of vitamin B1.</text>
</comment>
<gene>
    <name evidence="2 5" type="primary">thiL</name>
    <name evidence="5" type="ORF">GCM10007907_19820</name>
</gene>
<feature type="binding site" evidence="2">
    <location>
        <position position="51"/>
    </location>
    <ligand>
        <name>substrate</name>
    </ligand>
</feature>
<proteinExistence type="inferred from homology"/>
<dbReference type="NCBIfam" id="TIGR01379">
    <property type="entry name" value="thiL"/>
    <property type="match status" value="1"/>
</dbReference>
<feature type="binding site" evidence="2">
    <location>
        <position position="72"/>
    </location>
    <ligand>
        <name>Mg(2+)</name>
        <dbReference type="ChEBI" id="CHEBI:18420"/>
        <label>4</label>
    </ligand>
</feature>
<dbReference type="CDD" id="cd02194">
    <property type="entry name" value="ThiL"/>
    <property type="match status" value="1"/>
</dbReference>
<dbReference type="Pfam" id="PF02769">
    <property type="entry name" value="AIRS_C"/>
    <property type="match status" value="1"/>
</dbReference>
<feature type="binding site" evidence="2">
    <location>
        <position position="315"/>
    </location>
    <ligand>
        <name>substrate</name>
    </ligand>
</feature>
<dbReference type="SUPFAM" id="SSF56042">
    <property type="entry name" value="PurM C-terminal domain-like"/>
    <property type="match status" value="1"/>
</dbReference>
<feature type="binding site" evidence="2">
    <location>
        <position position="27"/>
    </location>
    <ligand>
        <name>Mg(2+)</name>
        <dbReference type="ChEBI" id="CHEBI:18420"/>
        <label>3</label>
    </ligand>
</feature>
<feature type="binding site" evidence="2">
    <location>
        <position position="44"/>
    </location>
    <ligand>
        <name>Mg(2+)</name>
        <dbReference type="ChEBI" id="CHEBI:18420"/>
        <label>2</label>
    </ligand>
</feature>
<evidence type="ECO:0000313" key="5">
    <source>
        <dbReference type="EMBL" id="GLR13192.1"/>
    </source>
</evidence>
<evidence type="ECO:0000259" key="3">
    <source>
        <dbReference type="Pfam" id="PF00586"/>
    </source>
</evidence>
<comment type="miscellaneous">
    <text evidence="2">Reaction mechanism of ThiL seems to utilize a direct, inline transfer of the gamma-phosphate of ATP to TMP rather than a phosphorylated enzyme intermediate.</text>
</comment>
<feature type="binding site" evidence="2">
    <location>
        <position position="42"/>
    </location>
    <ligand>
        <name>Mg(2+)</name>
        <dbReference type="ChEBI" id="CHEBI:18420"/>
        <label>4</label>
    </ligand>
</feature>
<keyword evidence="1 2" id="KW-0784">Thiamine biosynthesis</keyword>
<keyword evidence="2" id="KW-0460">Magnesium</keyword>
<dbReference type="RefSeq" id="WP_284196302.1">
    <property type="nucleotide sequence ID" value="NZ_BSOG01000002.1"/>
</dbReference>
<reference evidence="6" key="1">
    <citation type="journal article" date="2019" name="Int. J. Syst. Evol. Microbiol.">
        <title>The Global Catalogue of Microorganisms (GCM) 10K type strain sequencing project: providing services to taxonomists for standard genome sequencing and annotation.</title>
        <authorList>
            <consortium name="The Broad Institute Genomics Platform"/>
            <consortium name="The Broad Institute Genome Sequencing Center for Infectious Disease"/>
            <person name="Wu L."/>
            <person name="Ma J."/>
        </authorList>
    </citation>
    <scope>NUCLEOTIDE SEQUENCE [LARGE SCALE GENOMIC DNA]</scope>
    <source>
        <strain evidence="6">NBRC 110044</strain>
    </source>
</reference>
<dbReference type="InterPro" id="IPR010918">
    <property type="entry name" value="PurM-like_C_dom"/>
</dbReference>
<keyword evidence="2" id="KW-0547">Nucleotide-binding</keyword>
<feature type="binding site" evidence="2">
    <location>
        <position position="210"/>
    </location>
    <ligand>
        <name>ATP</name>
        <dbReference type="ChEBI" id="CHEBI:30616"/>
    </ligand>
</feature>
<name>A0ABQ5YFC3_9NEIS</name>
<comment type="similarity">
    <text evidence="2">Belongs to the thiamine-monophosphate kinase family.</text>
</comment>
<feature type="binding site" evidence="2">
    <location>
        <position position="143"/>
    </location>
    <ligand>
        <name>ATP</name>
        <dbReference type="ChEBI" id="CHEBI:30616"/>
    </ligand>
</feature>
<evidence type="ECO:0000259" key="4">
    <source>
        <dbReference type="Pfam" id="PF02769"/>
    </source>
</evidence>
<keyword evidence="2" id="KW-0808">Transferase</keyword>
<sequence length="319" mass="33605">MPLDEFDLIQRYFTRPVGNTVLGVGDDAALIAPTPGMQLAVSADTLVEGRHFFAGCDAEALGWKCLAVNLSDMAAMGARPRWFTLCLSLPQANPDWLAAFSRGMFALADEHDVALIGGDTTAGPLTISIQIMGEVAPGLALRRDAGQAGDDIWLSGCTGAAAMAVAQRYGRLQLEASDLAYCAERLDKPQPRVALGLALAGLARAAIDVSDGLLADLGHIAARSQLAAELRLMSLPLPPLSDEAMALPTLDRCLLAGGDDYELCFTAAPTVRAQIEQLATGLALRLSHIGQLKAGQGVTVLDANDQPVRLPYTGFNHFA</sequence>
<dbReference type="Gene3D" id="3.30.1330.10">
    <property type="entry name" value="PurM-like, N-terminal domain"/>
    <property type="match status" value="1"/>
</dbReference>
<comment type="pathway">
    <text evidence="2">Cofactor biosynthesis; thiamine diphosphate biosynthesis; thiamine diphosphate from thiamine phosphate: step 1/1.</text>
</comment>
<dbReference type="SUPFAM" id="SSF55326">
    <property type="entry name" value="PurM N-terminal domain-like"/>
    <property type="match status" value="1"/>
</dbReference>
<feature type="domain" description="PurM-like C-terminal" evidence="4">
    <location>
        <begin position="149"/>
        <end position="300"/>
    </location>
</feature>
<organism evidence="5 6">
    <name type="scientific">Chitinimonas prasina</name>
    <dbReference type="NCBI Taxonomy" id="1434937"/>
    <lineage>
        <taxon>Bacteria</taxon>
        <taxon>Pseudomonadati</taxon>
        <taxon>Pseudomonadota</taxon>
        <taxon>Betaproteobacteria</taxon>
        <taxon>Neisseriales</taxon>
        <taxon>Chitinibacteraceae</taxon>
        <taxon>Chitinimonas</taxon>
    </lineage>
</organism>
<evidence type="ECO:0000256" key="2">
    <source>
        <dbReference type="HAMAP-Rule" id="MF_02128"/>
    </source>
</evidence>
<feature type="binding site" evidence="2">
    <location>
        <position position="72"/>
    </location>
    <ligand>
        <name>Mg(2+)</name>
        <dbReference type="ChEBI" id="CHEBI:18420"/>
        <label>2</label>
    </ligand>
</feature>
<evidence type="ECO:0000256" key="1">
    <source>
        <dbReference type="ARBA" id="ARBA00022977"/>
    </source>
</evidence>
<dbReference type="GO" id="GO:0016301">
    <property type="term" value="F:kinase activity"/>
    <property type="evidence" value="ECO:0007669"/>
    <property type="project" value="UniProtKB-KW"/>
</dbReference>
<feature type="domain" description="PurM-like N-terminal" evidence="3">
    <location>
        <begin position="25"/>
        <end position="135"/>
    </location>
</feature>
<dbReference type="Proteomes" id="UP001156706">
    <property type="component" value="Unassembled WGS sequence"/>
</dbReference>
<feature type="binding site" evidence="2">
    <location>
        <position position="208"/>
    </location>
    <ligand>
        <name>Mg(2+)</name>
        <dbReference type="ChEBI" id="CHEBI:18420"/>
        <label>3</label>
    </ligand>
</feature>
<feature type="binding site" evidence="2">
    <location>
        <position position="27"/>
    </location>
    <ligand>
        <name>Mg(2+)</name>
        <dbReference type="ChEBI" id="CHEBI:18420"/>
        <label>4</label>
    </ligand>
</feature>
<dbReference type="HAMAP" id="MF_02128">
    <property type="entry name" value="TMP_kinase"/>
    <property type="match status" value="1"/>
</dbReference>
<keyword evidence="6" id="KW-1185">Reference proteome</keyword>
<feature type="binding site" evidence="2">
    <location>
        <position position="259"/>
    </location>
    <ligand>
        <name>substrate</name>
    </ligand>
</feature>
<comment type="caution">
    <text evidence="5">The sequence shown here is derived from an EMBL/GenBank/DDBJ whole genome shotgun (WGS) entry which is preliminary data.</text>
</comment>
<protein>
    <recommendedName>
        <fullName evidence="2">Thiamine-monophosphate kinase</fullName>
        <shortName evidence="2">TMP kinase</shortName>
        <shortName evidence="2">Thiamine-phosphate kinase</shortName>
        <ecNumber evidence="2">2.7.4.16</ecNumber>
    </recommendedName>
</protein>
<dbReference type="Gene3D" id="3.90.650.10">
    <property type="entry name" value="PurM-like C-terminal domain"/>
    <property type="match status" value="1"/>
</dbReference>
<accession>A0ABQ5YFC3</accession>
<dbReference type="Pfam" id="PF00586">
    <property type="entry name" value="AIRS"/>
    <property type="match status" value="1"/>
</dbReference>
<feature type="binding site" evidence="2">
    <location>
        <position position="119"/>
    </location>
    <ligand>
        <name>Mg(2+)</name>
        <dbReference type="ChEBI" id="CHEBI:18420"/>
        <label>1</label>
    </ligand>
</feature>
<feature type="binding site" evidence="2">
    <location>
        <position position="44"/>
    </location>
    <ligand>
        <name>Mg(2+)</name>
        <dbReference type="ChEBI" id="CHEBI:18420"/>
        <label>1</label>
    </ligand>
</feature>
<keyword evidence="2" id="KW-0067">ATP-binding</keyword>
<feature type="binding site" evidence="2">
    <location>
        <position position="72"/>
    </location>
    <ligand>
        <name>Mg(2+)</name>
        <dbReference type="ChEBI" id="CHEBI:18420"/>
        <label>3</label>
    </ligand>
</feature>
<dbReference type="EMBL" id="BSOG01000002">
    <property type="protein sequence ID" value="GLR13192.1"/>
    <property type="molecule type" value="Genomic_DNA"/>
</dbReference>
<keyword evidence="2 5" id="KW-0418">Kinase</keyword>
<feature type="binding site" evidence="2">
    <location>
        <position position="211"/>
    </location>
    <ligand>
        <name>Mg(2+)</name>
        <dbReference type="ChEBI" id="CHEBI:18420"/>
        <label>5</label>
    </ligand>
</feature>
<dbReference type="PANTHER" id="PTHR30270:SF0">
    <property type="entry name" value="THIAMINE-MONOPHOSPHATE KINASE"/>
    <property type="match status" value="1"/>
</dbReference>
<dbReference type="InterPro" id="IPR016188">
    <property type="entry name" value="PurM-like_N"/>
</dbReference>
<dbReference type="InterPro" id="IPR036921">
    <property type="entry name" value="PurM-like_N_sf"/>
</dbReference>
<keyword evidence="2" id="KW-0479">Metal-binding</keyword>
<feature type="binding site" evidence="2">
    <location>
        <begin position="118"/>
        <end position="119"/>
    </location>
    <ligand>
        <name>ATP</name>
        <dbReference type="ChEBI" id="CHEBI:30616"/>
    </ligand>
</feature>
<dbReference type="EC" id="2.7.4.16" evidence="2"/>
<dbReference type="InterPro" id="IPR036676">
    <property type="entry name" value="PurM-like_C_sf"/>
</dbReference>
<evidence type="ECO:0000313" key="6">
    <source>
        <dbReference type="Proteomes" id="UP001156706"/>
    </source>
</evidence>